<dbReference type="Proteomes" id="UP000019146">
    <property type="component" value="Chromosome 2"/>
</dbReference>
<evidence type="ECO:0000313" key="2">
    <source>
        <dbReference type="Proteomes" id="UP000019146"/>
    </source>
</evidence>
<proteinExistence type="predicted"/>
<dbReference type="KEGG" id="bcai:K788_0002908"/>
<accession>A0A0P0RCZ9</accession>
<organism evidence="1 2">
    <name type="scientific">Paraburkholderia caribensis MBA4</name>
    <dbReference type="NCBI Taxonomy" id="1323664"/>
    <lineage>
        <taxon>Bacteria</taxon>
        <taxon>Pseudomonadati</taxon>
        <taxon>Pseudomonadota</taxon>
        <taxon>Betaproteobacteria</taxon>
        <taxon>Burkholderiales</taxon>
        <taxon>Burkholderiaceae</taxon>
        <taxon>Paraburkholderia</taxon>
    </lineage>
</organism>
<evidence type="ECO:0000313" key="1">
    <source>
        <dbReference type="EMBL" id="ALL66393.1"/>
    </source>
</evidence>
<dbReference type="EMBL" id="CP012747">
    <property type="protein sequence ID" value="ALL66393.1"/>
    <property type="molecule type" value="Genomic_DNA"/>
</dbReference>
<reference evidence="1 2" key="1">
    <citation type="journal article" date="2014" name="Genome Announc.">
        <title>Draft Genome Sequence of the Haloacid-Degrading Burkholderia caribensis Strain MBA4.</title>
        <authorList>
            <person name="Pan Y."/>
            <person name="Kong K.F."/>
            <person name="Tsang J.S."/>
        </authorList>
    </citation>
    <scope>NUCLEOTIDE SEQUENCE [LARGE SCALE GENOMIC DNA]</scope>
    <source>
        <strain evidence="1 2">MBA4</strain>
    </source>
</reference>
<name>A0A0P0RCZ9_9BURK</name>
<sequence length="43" mass="4600">MPFLACAGGRVTCVDRNTACRMKGAQACHATRDACSTSKRTRP</sequence>
<protein>
    <submittedName>
        <fullName evidence="1">Uncharacterized protein</fullName>
    </submittedName>
</protein>
<dbReference type="AlphaFoldDB" id="A0A0P0RCZ9"/>
<gene>
    <name evidence="1" type="ORF">K788_0002908</name>
</gene>